<feature type="compositionally biased region" description="Basic and acidic residues" evidence="1">
    <location>
        <begin position="18"/>
        <end position="27"/>
    </location>
</feature>
<sequence length="449" mass="48954">MADGKFYLPDDLLPSKIGPDHSTKDEVGPFVRNPSIPLQAQSVGLNDSDLHQERLSSFEELFSNLKRNLAFQEQQQQGTFKPNPTEFAWPALSALASGMEGENVTSLDQSDHLYMHSNNQLGPFSSGNHSNGLQILGDVYTSHPDLIESYQSRQNGQLENCWAGKQMQQSSLEAGLQRRESGVDSSTWTSAERIHEISKKALMDDLQQKLGIQSMQSSEVDEQYSSSPSEQQASNLPFNHLTDQEVHVNSSFSEGPQNSGSFAEHSLILGSGDPFSSSYAGGSGKMYSNDIGLDKSVEHPSKDRLLSVMPEGRDKVSQVSSSLDIFSDQNTVSFVKQKSPTSLATHAKRSAKDEASVKIDAVMRRTSSFNDAALSEASSFIEILKKPAHLHGTEAAAYGSAFEPSSYSASQAPRSGKKKGKKGWQIDPALLGFKVTSNRILMGEIQGID</sequence>
<evidence type="ECO:0000256" key="1">
    <source>
        <dbReference type="SAM" id="MobiDB-lite"/>
    </source>
</evidence>
<reference evidence="2" key="1">
    <citation type="submission" date="2019-09" db="EMBL/GenBank/DDBJ databases">
        <title>Draft genome information of white flower Hibiscus syriacus.</title>
        <authorList>
            <person name="Kim Y.-M."/>
        </authorList>
    </citation>
    <scope>NUCLEOTIDE SEQUENCE [LARGE SCALE GENOMIC DNA]</scope>
    <source>
        <strain evidence="2">YM2019G1</strain>
    </source>
</reference>
<evidence type="ECO:0000313" key="2">
    <source>
        <dbReference type="EMBL" id="KAE8665701.1"/>
    </source>
</evidence>
<accession>A0A6A2WWJ6</accession>
<keyword evidence="3" id="KW-1185">Reference proteome</keyword>
<proteinExistence type="predicted"/>
<dbReference type="PANTHER" id="PTHR46992">
    <property type="entry name" value="GYF DOMAIN-CONTAINING PROTEIN"/>
    <property type="match status" value="1"/>
</dbReference>
<name>A0A6A2WWJ6_HIBSY</name>
<feature type="region of interest" description="Disordered" evidence="1">
    <location>
        <begin position="215"/>
        <end position="235"/>
    </location>
</feature>
<dbReference type="PANTHER" id="PTHR46992:SF1">
    <property type="entry name" value="GYF DOMAIN-CONTAINING PROTEIN"/>
    <property type="match status" value="1"/>
</dbReference>
<protein>
    <submittedName>
        <fullName evidence="2">GYF domain-containing-like protein isoform 3</fullName>
    </submittedName>
</protein>
<dbReference type="Proteomes" id="UP000436088">
    <property type="component" value="Unassembled WGS sequence"/>
</dbReference>
<organism evidence="2 3">
    <name type="scientific">Hibiscus syriacus</name>
    <name type="common">Rose of Sharon</name>
    <dbReference type="NCBI Taxonomy" id="106335"/>
    <lineage>
        <taxon>Eukaryota</taxon>
        <taxon>Viridiplantae</taxon>
        <taxon>Streptophyta</taxon>
        <taxon>Embryophyta</taxon>
        <taxon>Tracheophyta</taxon>
        <taxon>Spermatophyta</taxon>
        <taxon>Magnoliopsida</taxon>
        <taxon>eudicotyledons</taxon>
        <taxon>Gunneridae</taxon>
        <taxon>Pentapetalae</taxon>
        <taxon>rosids</taxon>
        <taxon>malvids</taxon>
        <taxon>Malvales</taxon>
        <taxon>Malvaceae</taxon>
        <taxon>Malvoideae</taxon>
        <taxon>Hibiscus</taxon>
    </lineage>
</organism>
<comment type="caution">
    <text evidence="2">The sequence shown here is derived from an EMBL/GenBank/DDBJ whole genome shotgun (WGS) entry which is preliminary data.</text>
</comment>
<dbReference type="AlphaFoldDB" id="A0A6A2WWJ6"/>
<evidence type="ECO:0000313" key="3">
    <source>
        <dbReference type="Proteomes" id="UP000436088"/>
    </source>
</evidence>
<feature type="region of interest" description="Disordered" evidence="1">
    <location>
        <begin position="1"/>
        <end position="32"/>
    </location>
</feature>
<gene>
    <name evidence="2" type="ORF">F3Y22_tig00112530pilonHSYRG00148</name>
</gene>
<dbReference type="EMBL" id="VEPZ02001607">
    <property type="protein sequence ID" value="KAE8665701.1"/>
    <property type="molecule type" value="Genomic_DNA"/>
</dbReference>